<feature type="domain" description="PRORP" evidence="15">
    <location>
        <begin position="359"/>
        <end position="403"/>
    </location>
</feature>
<keyword evidence="7" id="KW-0540">Nuclease</keyword>
<comment type="subcellular location">
    <subcellularLocation>
        <location evidence="3">Mitochondrion</location>
    </subcellularLocation>
</comment>
<feature type="compositionally biased region" description="Basic and acidic residues" evidence="14">
    <location>
        <begin position="89"/>
        <end position="99"/>
    </location>
</feature>
<dbReference type="GO" id="GO:0046872">
    <property type="term" value="F:metal ion binding"/>
    <property type="evidence" value="ECO:0007669"/>
    <property type="project" value="UniProtKB-KW"/>
</dbReference>
<name>A0A3B3BXX8_ORYME</name>
<dbReference type="PANTHER" id="PTHR13547:SF1">
    <property type="entry name" value="MITOCHONDRIAL RIBONUCLEASE P CATALYTIC SUBUNIT"/>
    <property type="match status" value="1"/>
</dbReference>
<sequence length="497" mass="56903">MVSTFTLKAKLGLKPLDSLFRHERTNFLTQKISPWKSQHLLSTARFLCIKDTKSNQGGKRTDKMKSRDSDGQFVTENSRQGRADLYSGDVDRNSERSTLRERSYLPKSVFAAGTAKRMAEMQKKKASPDNYIKEPQATRRKMVPPDQPLPPDEWRKLKESFGNPQRFDVQMMNSMFTSESELDVAKSLLTFVAMETGTLSYELLLRYLTLCVSGGHDDEVFDLYNIMRETFPALETGASTLFIKSFSRTDRWKEGLNLLHEIKKVFTPSPRNYGDVISAAMLHGDTATAWTLYDELLVKGLSPHPETWHALFTKKTEKKQSSGEAEHHERLLGILLYMRNNQIYPNKAVASAIKTWFERGLCRGCGSELESIQLTAEEYQELKDRVMADVIQGPDVFKKTTPEVHLHRHMLDVQLSSKYLFERKVSANCEMLPRNMKMTVRFACFLKTLAAAVMTRIRILHVLYSSEHNVPYLISLLTIQNILQHKSLVVIFAFPIA</sequence>
<keyword evidence="13" id="KW-0496">Mitochondrion</keyword>
<dbReference type="PaxDb" id="30732-ENSOMEP00000009903"/>
<evidence type="ECO:0000256" key="10">
    <source>
        <dbReference type="ARBA" id="ARBA00022833"/>
    </source>
</evidence>
<keyword evidence="12" id="KW-0809">Transit peptide</keyword>
<evidence type="ECO:0000256" key="5">
    <source>
        <dbReference type="ARBA" id="ARBA00012179"/>
    </source>
</evidence>
<evidence type="ECO:0000256" key="14">
    <source>
        <dbReference type="SAM" id="MobiDB-lite"/>
    </source>
</evidence>
<proteinExistence type="inferred from homology"/>
<evidence type="ECO:0000256" key="7">
    <source>
        <dbReference type="ARBA" id="ARBA00022722"/>
    </source>
</evidence>
<dbReference type="GO" id="GO:0001682">
    <property type="term" value="P:tRNA 5'-leader removal"/>
    <property type="evidence" value="ECO:0007669"/>
    <property type="project" value="TreeGrafter"/>
</dbReference>
<dbReference type="GO" id="GO:0004526">
    <property type="term" value="F:ribonuclease P activity"/>
    <property type="evidence" value="ECO:0007669"/>
    <property type="project" value="UniProtKB-EC"/>
</dbReference>
<dbReference type="FunFam" id="1.25.40.10:FF:001403">
    <property type="entry name" value="Mitochondrial ribonuclease P protein 3-like Protein"/>
    <property type="match status" value="1"/>
</dbReference>
<keyword evidence="6" id="KW-0819">tRNA processing</keyword>
<dbReference type="STRING" id="30732.ENSOMEP00000009903"/>
<feature type="compositionally biased region" description="Basic and acidic residues" evidence="14">
    <location>
        <begin position="53"/>
        <end position="70"/>
    </location>
</feature>
<reference evidence="16" key="1">
    <citation type="submission" date="2025-08" db="UniProtKB">
        <authorList>
            <consortium name="Ensembl"/>
        </authorList>
    </citation>
    <scope>IDENTIFICATION</scope>
</reference>
<dbReference type="Pfam" id="PF16953">
    <property type="entry name" value="PRORP"/>
    <property type="match status" value="1"/>
</dbReference>
<evidence type="ECO:0000256" key="8">
    <source>
        <dbReference type="ARBA" id="ARBA00022723"/>
    </source>
</evidence>
<keyword evidence="11" id="KW-0460">Magnesium</keyword>
<dbReference type="Proteomes" id="UP000261560">
    <property type="component" value="Unplaced"/>
</dbReference>
<feature type="region of interest" description="Disordered" evidence="14">
    <location>
        <begin position="53"/>
        <end position="99"/>
    </location>
</feature>
<dbReference type="InterPro" id="IPR011990">
    <property type="entry name" value="TPR-like_helical_dom_sf"/>
</dbReference>
<dbReference type="GeneTree" id="ENSGT00390000002201"/>
<evidence type="ECO:0000256" key="1">
    <source>
        <dbReference type="ARBA" id="ARBA00000928"/>
    </source>
</evidence>
<dbReference type="PANTHER" id="PTHR13547">
    <property type="match status" value="1"/>
</dbReference>
<dbReference type="AlphaFoldDB" id="A0A3B3BXX8"/>
<comment type="catalytic activity">
    <reaction evidence="1">
        <text>Endonucleolytic cleavage of RNA, removing 5'-extranucleotides from tRNA precursor.</text>
        <dbReference type="EC" id="3.1.26.5"/>
    </reaction>
</comment>
<evidence type="ECO:0000313" key="17">
    <source>
        <dbReference type="Proteomes" id="UP000261560"/>
    </source>
</evidence>
<keyword evidence="9" id="KW-0378">Hydrolase</keyword>
<reference evidence="16" key="2">
    <citation type="submission" date="2025-09" db="UniProtKB">
        <authorList>
            <consortium name="Ensembl"/>
        </authorList>
    </citation>
    <scope>IDENTIFICATION</scope>
</reference>
<organism evidence="16 17">
    <name type="scientific">Oryzias melastigma</name>
    <name type="common">Marine medaka</name>
    <dbReference type="NCBI Taxonomy" id="30732"/>
    <lineage>
        <taxon>Eukaryota</taxon>
        <taxon>Metazoa</taxon>
        <taxon>Chordata</taxon>
        <taxon>Craniata</taxon>
        <taxon>Vertebrata</taxon>
        <taxon>Euteleostomi</taxon>
        <taxon>Actinopterygii</taxon>
        <taxon>Neopterygii</taxon>
        <taxon>Teleostei</taxon>
        <taxon>Neoteleostei</taxon>
        <taxon>Acanthomorphata</taxon>
        <taxon>Ovalentaria</taxon>
        <taxon>Atherinomorphae</taxon>
        <taxon>Beloniformes</taxon>
        <taxon>Adrianichthyidae</taxon>
        <taxon>Oryziinae</taxon>
        <taxon>Oryzias</taxon>
    </lineage>
</organism>
<dbReference type="EC" id="3.1.26.5" evidence="5"/>
<keyword evidence="10" id="KW-0862">Zinc</keyword>
<dbReference type="GO" id="GO:0030678">
    <property type="term" value="C:mitochondrial ribonuclease P complex"/>
    <property type="evidence" value="ECO:0007669"/>
    <property type="project" value="TreeGrafter"/>
</dbReference>
<accession>A0A3B3BXX8</accession>
<evidence type="ECO:0000256" key="9">
    <source>
        <dbReference type="ARBA" id="ARBA00022801"/>
    </source>
</evidence>
<comment type="similarity">
    <text evidence="4">Belongs to the PPR family. P subfamily.</text>
</comment>
<protein>
    <recommendedName>
        <fullName evidence="5">ribonuclease P</fullName>
        <ecNumber evidence="5">3.1.26.5</ecNumber>
    </recommendedName>
</protein>
<dbReference type="Ensembl" id="ENSOMET00000016582.1">
    <property type="protein sequence ID" value="ENSOMEP00000009903.1"/>
    <property type="gene ID" value="ENSOMEG00000011169.1"/>
</dbReference>
<evidence type="ECO:0000256" key="2">
    <source>
        <dbReference type="ARBA" id="ARBA00001946"/>
    </source>
</evidence>
<dbReference type="GO" id="GO:0097745">
    <property type="term" value="P:mitochondrial tRNA 5'-end processing"/>
    <property type="evidence" value="ECO:0007669"/>
    <property type="project" value="TreeGrafter"/>
</dbReference>
<keyword evidence="17" id="KW-1185">Reference proteome</keyword>
<evidence type="ECO:0000256" key="11">
    <source>
        <dbReference type="ARBA" id="ARBA00022842"/>
    </source>
</evidence>
<evidence type="ECO:0000256" key="6">
    <source>
        <dbReference type="ARBA" id="ARBA00022694"/>
    </source>
</evidence>
<evidence type="ECO:0000259" key="15">
    <source>
        <dbReference type="Pfam" id="PF16953"/>
    </source>
</evidence>
<evidence type="ECO:0000313" key="16">
    <source>
        <dbReference type="Ensembl" id="ENSOMEP00000009903.1"/>
    </source>
</evidence>
<evidence type="ECO:0000256" key="12">
    <source>
        <dbReference type="ARBA" id="ARBA00022946"/>
    </source>
</evidence>
<dbReference type="InterPro" id="IPR031595">
    <property type="entry name" value="PRORP_C"/>
</dbReference>
<evidence type="ECO:0000256" key="13">
    <source>
        <dbReference type="ARBA" id="ARBA00023128"/>
    </source>
</evidence>
<dbReference type="OMA" id="ANCEMLP"/>
<dbReference type="Gene3D" id="1.25.40.10">
    <property type="entry name" value="Tetratricopeptide repeat domain"/>
    <property type="match status" value="1"/>
</dbReference>
<comment type="cofactor">
    <cofactor evidence="2">
        <name>Mg(2+)</name>
        <dbReference type="ChEBI" id="CHEBI:18420"/>
    </cofactor>
</comment>
<keyword evidence="8" id="KW-0479">Metal-binding</keyword>
<evidence type="ECO:0000256" key="4">
    <source>
        <dbReference type="ARBA" id="ARBA00007626"/>
    </source>
</evidence>
<evidence type="ECO:0000256" key="3">
    <source>
        <dbReference type="ARBA" id="ARBA00004173"/>
    </source>
</evidence>